<feature type="non-terminal residue" evidence="1">
    <location>
        <position position="1"/>
    </location>
</feature>
<reference evidence="1" key="1">
    <citation type="journal article" date="2019" name="Sci. Rep.">
        <title>Draft genome of Tanacetum cinerariifolium, the natural source of mosquito coil.</title>
        <authorList>
            <person name="Yamashiro T."/>
            <person name="Shiraishi A."/>
            <person name="Satake H."/>
            <person name="Nakayama K."/>
        </authorList>
    </citation>
    <scope>NUCLEOTIDE SEQUENCE</scope>
</reference>
<dbReference type="EMBL" id="BKCJ011693520">
    <property type="protein sequence ID" value="GFD47200.1"/>
    <property type="molecule type" value="Genomic_DNA"/>
</dbReference>
<name>A0A699WLS5_TANCI</name>
<organism evidence="1">
    <name type="scientific">Tanacetum cinerariifolium</name>
    <name type="common">Dalmatian daisy</name>
    <name type="synonym">Chrysanthemum cinerariifolium</name>
    <dbReference type="NCBI Taxonomy" id="118510"/>
    <lineage>
        <taxon>Eukaryota</taxon>
        <taxon>Viridiplantae</taxon>
        <taxon>Streptophyta</taxon>
        <taxon>Embryophyta</taxon>
        <taxon>Tracheophyta</taxon>
        <taxon>Spermatophyta</taxon>
        <taxon>Magnoliopsida</taxon>
        <taxon>eudicotyledons</taxon>
        <taxon>Gunneridae</taxon>
        <taxon>Pentapetalae</taxon>
        <taxon>asterids</taxon>
        <taxon>campanulids</taxon>
        <taxon>Asterales</taxon>
        <taxon>Asteraceae</taxon>
        <taxon>Asteroideae</taxon>
        <taxon>Anthemideae</taxon>
        <taxon>Anthemidinae</taxon>
        <taxon>Tanacetum</taxon>
    </lineage>
</organism>
<protein>
    <submittedName>
        <fullName evidence="1">Uncharacterized protein</fullName>
    </submittedName>
</protein>
<accession>A0A699WLS5</accession>
<dbReference type="AlphaFoldDB" id="A0A699WLS5"/>
<proteinExistence type="predicted"/>
<gene>
    <name evidence="1" type="ORF">Tci_919169</name>
</gene>
<evidence type="ECO:0000313" key="1">
    <source>
        <dbReference type="EMBL" id="GFD47200.1"/>
    </source>
</evidence>
<sequence length="55" mass="6047">LTQNAIRRMIKDSVDAAIAVERARQANAGNDARGLDQLGVRMLHLLFMSAILLDL</sequence>
<comment type="caution">
    <text evidence="1">The sequence shown here is derived from an EMBL/GenBank/DDBJ whole genome shotgun (WGS) entry which is preliminary data.</text>
</comment>